<feature type="region of interest" description="Disordered" evidence="1">
    <location>
        <begin position="490"/>
        <end position="522"/>
    </location>
</feature>
<feature type="compositionally biased region" description="Polar residues" evidence="1">
    <location>
        <begin position="273"/>
        <end position="290"/>
    </location>
</feature>
<feature type="compositionally biased region" description="Basic and acidic residues" evidence="1">
    <location>
        <begin position="179"/>
        <end position="197"/>
    </location>
</feature>
<dbReference type="OrthoDB" id="273710at2759"/>
<sequence length="1419" mass="150774">MPSSRALNSPYVAANNAAAATEYSPGHRSLPPDLPITFQRYLRWLVQLQTSLDAVCDDAYIFDRLTVQGVLPLHQRSVPPTAAQVGLKAAIYELLAGATEREHAELLKARQQHRAWKLTGVTKGPPVDKKAATFSHFRPSRSATMSDVTAGTSVITHNTTPPCPCRVFLAQQRTASSEQRSRSSEDSSEKDENDKSDNVLLVSSSGGASHRKSNIVMHAVAVNCAASSTPGSQHGSPRPSRTSVTSALSASFPIRLKDTVRTGSCTAMEQTMPACSSQISHTAPSASGASSPREHRESTHNRFGSTGRPTDVSQAATPQLLLPVTAMNPVRALSAATISEEGNEGDNHGNDNSDDELSQKVSGATSMFAKTSVGAVALSAAVARPIPVGSDTMPSRALHSFWTHVVPEDVRRCSLCSGQLLLQDCWHALYLLQLLTMLSAALSMAAPLPLPPPTVLKTHPVEAMLLLFQTAQRCFVAGLALTSAVSMPLRPPPSCQGNDTKGAPNEAQSAVEHTTDVSTSSTTAATPSALEVLCGAHNGATAARSPVASASLASPTLNEQQRLLQSKENQLLCALAKSIIDVVDAVGCVAAPMLWPHKPAHGSCASPADSAVTPQQSSAGTESVRKYSLLDWRGHVLALRSRIFYGAFLVLMAHDGADKGAVVLVDASLKIVQLLTAAQGAPPDESVKASRGGLSAMIYLNISLAFALLTDCRGGSATRETVESHFSASSGDDLVVLYDDLRALCCVMAMLAIFADLVRAREVDKPSYASSAASGFSMPDSATHLIDAVVYPALVALHNSSLGNCSAQARPLLALWWLIRAETVRQLALAATEAKAMNATVRVLEQEVILVGDNNDNGRPDSDVLHWSAWLKESSRAAARASNAANEFLGLTFRAASLSGFSSPLVSPTRDVPLRWRLPVDVPTQCRVDVACLPLAWVRMWLLLCPPLFHISPANALALRHTIQQQQQLRQQQKLTSDRNDGAAACKEEESPAAASTLRASKVNDKVPQRRSKSHEKFGYKGGESAERRPKAARPDLSSQKREPTAIGKHQSNSSKAKPPPELSPAESHLRNVDALQQQLQFSTEPIYFWTRWCQVFLPDPPPPASSLSEQLERKEGDGPSERVARAAEVLSPVATAVSNAVAILRNPSRAWAGLPLQPITPSTANDTANNNTHCPTAPLPRTTQLLDTLQSAFPLLLTHEMVGALEAQSQLFLTSGIHTTAAAMMARSTPSSTDAARSLFVSYSFVSSIAPLREVVSTFHHNLQIAASAAHLSKSPSSLEEDGTVRTNVRYGSSQVASQPSPLLQCLISPSCVALPTPADDDFIPTTSSSSPLKPDSVKTVRQPARAGTKRPPLTATRTLPRRVIEEGKPSVPLSATIPCPSGATNTAATPEEGLPPDSSADELSPAPFSPLAAHADS</sequence>
<evidence type="ECO:0000256" key="1">
    <source>
        <dbReference type="SAM" id="MobiDB-lite"/>
    </source>
</evidence>
<protein>
    <submittedName>
        <fullName evidence="2">Uncharacterized protein</fullName>
    </submittedName>
</protein>
<reference evidence="2 3" key="1">
    <citation type="journal article" date="2015" name="PLoS Pathog.">
        <title>Leptomonas seymouri: Adaptations to the Dixenous Life Cycle Analyzed by Genome Sequencing, Transcriptome Profiling and Co-infection with Leishmania donovani.</title>
        <authorList>
            <person name="Kraeva N."/>
            <person name="Butenko A."/>
            <person name="Hlavacova J."/>
            <person name="Kostygov A."/>
            <person name="Myskova J."/>
            <person name="Grybchuk D."/>
            <person name="Lestinova T."/>
            <person name="Votypka J."/>
            <person name="Volf P."/>
            <person name="Opperdoes F."/>
            <person name="Flegontov P."/>
            <person name="Lukes J."/>
            <person name="Yurchenko V."/>
        </authorList>
    </citation>
    <scope>NUCLEOTIDE SEQUENCE [LARGE SCALE GENOMIC DNA]</scope>
    <source>
        <strain evidence="2 3">ATCC 30220</strain>
    </source>
</reference>
<dbReference type="EMBL" id="LJSK01000264">
    <property type="protein sequence ID" value="KPI84382.1"/>
    <property type="molecule type" value="Genomic_DNA"/>
</dbReference>
<comment type="caution">
    <text evidence="2">The sequence shown here is derived from an EMBL/GenBank/DDBJ whole genome shotgun (WGS) entry which is preliminary data.</text>
</comment>
<feature type="compositionally biased region" description="Basic and acidic residues" evidence="1">
    <location>
        <begin position="976"/>
        <end position="990"/>
    </location>
</feature>
<name>A0A0N1II36_LEPSE</name>
<feature type="region of interest" description="Disordered" evidence="1">
    <location>
        <begin position="339"/>
        <end position="361"/>
    </location>
</feature>
<feature type="compositionally biased region" description="Basic and acidic residues" evidence="1">
    <location>
        <begin position="1015"/>
        <end position="1044"/>
    </location>
</feature>
<dbReference type="Proteomes" id="UP000038009">
    <property type="component" value="Unassembled WGS sequence"/>
</dbReference>
<organism evidence="2 3">
    <name type="scientific">Leptomonas seymouri</name>
    <dbReference type="NCBI Taxonomy" id="5684"/>
    <lineage>
        <taxon>Eukaryota</taxon>
        <taxon>Discoba</taxon>
        <taxon>Euglenozoa</taxon>
        <taxon>Kinetoplastea</taxon>
        <taxon>Metakinetoplastina</taxon>
        <taxon>Trypanosomatida</taxon>
        <taxon>Trypanosomatidae</taxon>
        <taxon>Leishmaniinae</taxon>
        <taxon>Leptomonas</taxon>
    </lineage>
</organism>
<feature type="region of interest" description="Disordered" evidence="1">
    <location>
        <begin position="227"/>
        <end position="248"/>
    </location>
</feature>
<keyword evidence="3" id="KW-1185">Reference proteome</keyword>
<evidence type="ECO:0000313" key="2">
    <source>
        <dbReference type="EMBL" id="KPI84382.1"/>
    </source>
</evidence>
<accession>A0A0N1II36</accession>
<evidence type="ECO:0000313" key="3">
    <source>
        <dbReference type="Proteomes" id="UP000038009"/>
    </source>
</evidence>
<feature type="region of interest" description="Disordered" evidence="1">
    <location>
        <begin position="970"/>
        <end position="1069"/>
    </location>
</feature>
<gene>
    <name evidence="2" type="ORF">ABL78_6563</name>
</gene>
<dbReference type="VEuPathDB" id="TriTrypDB:Lsey_0264_0060"/>
<feature type="compositionally biased region" description="Polar residues" evidence="1">
    <location>
        <begin position="301"/>
        <end position="313"/>
    </location>
</feature>
<feature type="region of interest" description="Disordered" evidence="1">
    <location>
        <begin position="172"/>
        <end position="209"/>
    </location>
</feature>
<proteinExistence type="predicted"/>
<feature type="region of interest" description="Disordered" evidence="1">
    <location>
        <begin position="273"/>
        <end position="313"/>
    </location>
</feature>
<dbReference type="OMA" id="ICLHRYL"/>
<feature type="region of interest" description="Disordered" evidence="1">
    <location>
        <begin position="1324"/>
        <end position="1419"/>
    </location>
</feature>